<evidence type="ECO:0000313" key="8">
    <source>
        <dbReference type="EMBL" id="CEK82339.1"/>
    </source>
</evidence>
<feature type="domain" description="Peptidase M24 C-terminal" evidence="7">
    <location>
        <begin position="611"/>
        <end position="672"/>
    </location>
</feature>
<evidence type="ECO:0000256" key="4">
    <source>
        <dbReference type="SAM" id="SignalP"/>
    </source>
</evidence>
<dbReference type="FunFam" id="3.90.230.10:FF:000009">
    <property type="entry name" value="xaa-Pro aminopeptidase 2"/>
    <property type="match status" value="1"/>
</dbReference>
<dbReference type="Pfam" id="PF01321">
    <property type="entry name" value="Creatinase_N"/>
    <property type="match status" value="1"/>
</dbReference>
<dbReference type="Gene3D" id="3.90.230.10">
    <property type="entry name" value="Creatinase/methionine aminopeptidase superfamily"/>
    <property type="match status" value="1"/>
</dbReference>
<dbReference type="InterPro" id="IPR036005">
    <property type="entry name" value="Creatinase/aminopeptidase-like"/>
</dbReference>
<dbReference type="Pfam" id="PF16189">
    <property type="entry name" value="Creatinase_N_2"/>
    <property type="match status" value="1"/>
</dbReference>
<comment type="similarity">
    <text evidence="1">Belongs to the peptidase M24B family.</text>
</comment>
<dbReference type="InterPro" id="IPR000587">
    <property type="entry name" value="Creatinase_N"/>
</dbReference>
<evidence type="ECO:0000259" key="6">
    <source>
        <dbReference type="Pfam" id="PF01321"/>
    </source>
</evidence>
<evidence type="ECO:0000256" key="3">
    <source>
        <dbReference type="ARBA" id="ARBA00022801"/>
    </source>
</evidence>
<proteinExistence type="inferred from homology"/>
<gene>
    <name evidence="8" type="primary">ORF130961</name>
</gene>
<dbReference type="SUPFAM" id="SSF55920">
    <property type="entry name" value="Creatinase/aminopeptidase"/>
    <property type="match status" value="1"/>
</dbReference>
<protein>
    <recommendedName>
        <fullName evidence="9">Aminopeptidase P N-terminal domain-containing protein</fullName>
    </recommendedName>
</protein>
<accession>A0A0B7AMT0</accession>
<dbReference type="PANTHER" id="PTHR43763">
    <property type="entry name" value="XAA-PRO AMINOPEPTIDASE 1"/>
    <property type="match status" value="1"/>
</dbReference>
<feature type="chain" id="PRO_5002111501" description="Aminopeptidase P N-terminal domain-containing protein" evidence="4">
    <location>
        <begin position="21"/>
        <end position="705"/>
    </location>
</feature>
<organism evidence="8">
    <name type="scientific">Arion vulgaris</name>
    <dbReference type="NCBI Taxonomy" id="1028688"/>
    <lineage>
        <taxon>Eukaryota</taxon>
        <taxon>Metazoa</taxon>
        <taxon>Spiralia</taxon>
        <taxon>Lophotrochozoa</taxon>
        <taxon>Mollusca</taxon>
        <taxon>Gastropoda</taxon>
        <taxon>Heterobranchia</taxon>
        <taxon>Euthyneura</taxon>
        <taxon>Panpulmonata</taxon>
        <taxon>Eupulmonata</taxon>
        <taxon>Stylommatophora</taxon>
        <taxon>Helicina</taxon>
        <taxon>Arionoidea</taxon>
        <taxon>Arionidae</taxon>
        <taxon>Arion</taxon>
    </lineage>
</organism>
<dbReference type="FunFam" id="3.40.350.10:FF:000003">
    <property type="entry name" value="Xaa-pro aminopeptidase P"/>
    <property type="match status" value="1"/>
</dbReference>
<dbReference type="EMBL" id="HACG01035474">
    <property type="protein sequence ID" value="CEK82339.1"/>
    <property type="molecule type" value="Transcribed_RNA"/>
</dbReference>
<dbReference type="AlphaFoldDB" id="A0A0B7AMT0"/>
<keyword evidence="2" id="KW-0479">Metal-binding</keyword>
<sequence>MLHTACVALFILFTVQTNWSAASSIADRLNCEPGHDIPATRVNTTESLTKFRQALANIKVNNSDVVAYIVLTGDAHNSEYPTDHDQRRAYISGFHGSAGTAVITRTKAALWTDGRYFLEAEETLDCNWIIMKSGLPDTPSYAKWLDDQIENTGSYVGVDRTLIPHTSFNNLKNDMQKLPHQLQLQAIRENPVDEAWKGVQPEQPRSNINALKLSFAGVSWQDKVKNLRANLTSKGVSAFVVTSLDEIAWLFNLRGSDILYNPFFLSYAIVEHSRVRLYIIDKDIRLKTQPSDSETNVTLAQHLGTSNTGSCQGKTELCVEVLNYIQNEIETALTSITSTGKVWITYDANYAIYLATETNQTIDKSPIALQKSQKNKVERAGMQKAYNRDSAALVKFLAFLENEIKTGKYWTEVTASTELDNRRLRLEYNRGLSFDTISGYGSNGAIIHYRPGNITDKVISTDSLYLLDSGGQYLDGTTDVTRTIHFGNPTSYHKECYTRVLMASINLAILKWPQGLYGRQIDAIARASLWEVGLVYRHGTGHGIGAYLSVHEGPGRIRMTTAVNPSEEKLTAHQYFSDEPGYYEDGKFGIRLETIVMVNPYTPKYLTANEQFYEFKPITFVPFETNLIDHSLLNAKQVNWLNNYNAETRYHILPLLAGDQRAINWLNSRTQEVRLESTNRDLASQMYIPSIFSLAFLALFIGQIY</sequence>
<dbReference type="GO" id="GO:0070006">
    <property type="term" value="F:metalloaminopeptidase activity"/>
    <property type="evidence" value="ECO:0007669"/>
    <property type="project" value="InterPro"/>
</dbReference>
<evidence type="ECO:0000256" key="2">
    <source>
        <dbReference type="ARBA" id="ARBA00022723"/>
    </source>
</evidence>
<dbReference type="PANTHER" id="PTHR43763:SF6">
    <property type="entry name" value="XAA-PRO AMINOPEPTIDASE 1"/>
    <property type="match status" value="1"/>
</dbReference>
<dbReference type="SUPFAM" id="SSF53092">
    <property type="entry name" value="Creatinase/prolidase N-terminal domain"/>
    <property type="match status" value="1"/>
</dbReference>
<evidence type="ECO:0000259" key="7">
    <source>
        <dbReference type="Pfam" id="PF16188"/>
    </source>
</evidence>
<feature type="domain" description="Peptidase M24" evidence="5">
    <location>
        <begin position="381"/>
        <end position="599"/>
    </location>
</feature>
<evidence type="ECO:0000256" key="1">
    <source>
        <dbReference type="ARBA" id="ARBA00008766"/>
    </source>
</evidence>
<feature type="domain" description="Creatinase N-terminal" evidence="6">
    <location>
        <begin position="85"/>
        <end position="176"/>
    </location>
</feature>
<dbReference type="GO" id="GO:0046872">
    <property type="term" value="F:metal ion binding"/>
    <property type="evidence" value="ECO:0007669"/>
    <property type="project" value="UniProtKB-KW"/>
</dbReference>
<dbReference type="Pfam" id="PF16188">
    <property type="entry name" value="Peptidase_M24_C"/>
    <property type="match status" value="1"/>
</dbReference>
<evidence type="ECO:0000259" key="5">
    <source>
        <dbReference type="Pfam" id="PF00557"/>
    </source>
</evidence>
<reference evidence="8" key="1">
    <citation type="submission" date="2014-12" db="EMBL/GenBank/DDBJ databases">
        <title>Insight into the proteome of Arion vulgaris.</title>
        <authorList>
            <person name="Aradska J."/>
            <person name="Bulat T."/>
            <person name="Smidak R."/>
            <person name="Sarate P."/>
            <person name="Gangsoo J."/>
            <person name="Sialana F."/>
            <person name="Bilban M."/>
            <person name="Lubec G."/>
        </authorList>
    </citation>
    <scope>NUCLEOTIDE SEQUENCE</scope>
    <source>
        <tissue evidence="8">Skin</tissue>
    </source>
</reference>
<feature type="signal peptide" evidence="4">
    <location>
        <begin position="1"/>
        <end position="20"/>
    </location>
</feature>
<dbReference type="InterPro" id="IPR000994">
    <property type="entry name" value="Pept_M24"/>
</dbReference>
<dbReference type="InterPro" id="IPR050422">
    <property type="entry name" value="X-Pro_aminopeptidase_P"/>
</dbReference>
<dbReference type="Gene3D" id="3.40.350.10">
    <property type="entry name" value="Creatinase/prolidase N-terminal domain"/>
    <property type="match status" value="2"/>
</dbReference>
<keyword evidence="3" id="KW-0378">Hydrolase</keyword>
<dbReference type="CDD" id="cd01085">
    <property type="entry name" value="APP"/>
    <property type="match status" value="1"/>
</dbReference>
<dbReference type="GO" id="GO:0005737">
    <property type="term" value="C:cytoplasm"/>
    <property type="evidence" value="ECO:0007669"/>
    <property type="project" value="UniProtKB-ARBA"/>
</dbReference>
<name>A0A0B7AMT0_9EUPU</name>
<dbReference type="Pfam" id="PF00557">
    <property type="entry name" value="Peptidase_M24"/>
    <property type="match status" value="1"/>
</dbReference>
<evidence type="ECO:0008006" key="9">
    <source>
        <dbReference type="Google" id="ProtNLM"/>
    </source>
</evidence>
<dbReference type="InterPro" id="IPR032416">
    <property type="entry name" value="Peptidase_M24_C"/>
</dbReference>
<keyword evidence="4" id="KW-0732">Signal</keyword>
<dbReference type="InterPro" id="IPR033740">
    <property type="entry name" value="Pept_M24B"/>
</dbReference>
<dbReference type="InterPro" id="IPR029149">
    <property type="entry name" value="Creatin/AminoP/Spt16_N"/>
</dbReference>